<dbReference type="CDD" id="cd11614">
    <property type="entry name" value="SAF_CpaB_FlgA_like"/>
    <property type="match status" value="1"/>
</dbReference>
<keyword evidence="3" id="KW-1185">Reference proteome</keyword>
<dbReference type="EMBL" id="AP023361">
    <property type="protein sequence ID" value="BCJ92034.1"/>
    <property type="molecule type" value="Genomic_DNA"/>
</dbReference>
<dbReference type="Pfam" id="PF08666">
    <property type="entry name" value="SAF"/>
    <property type="match status" value="1"/>
</dbReference>
<evidence type="ECO:0000313" key="3">
    <source>
        <dbReference type="Proteomes" id="UP000515317"/>
    </source>
</evidence>
<accession>A0A6S6QNE2</accession>
<dbReference type="Pfam" id="PF16976">
    <property type="entry name" value="RcpC"/>
    <property type="match status" value="1"/>
</dbReference>
<sequence length="264" mass="27394">MKFARIAVLAIALLAGGIAMLLVSGGDDAPAPAPQVVQEAAPTAEVLIAAQEIPMGSAVTAESLSWREWPLAGAEGFITKSSQPEAINDIAGAIARQPIVQGEPIRMQKIVKADGSGFMSAILPAGMRAVATEISAETGAGGFILPNDRVDVILTRKDDGGATGEEAFSSSTILTNVRVLAIDQATVEQDGQKVVVGRTATLELLPRQTEILALARQLGTMSLALRSLSDSNPALAGQAPEDRFGRKDAAGAMTVIRYGVPKQE</sequence>
<reference evidence="2 3" key="1">
    <citation type="submission" date="2020-08" db="EMBL/GenBank/DDBJ databases">
        <title>Genome sequence of Rhizobiales bacterium strain IZ6.</title>
        <authorList>
            <person name="Nakai R."/>
            <person name="Naganuma T."/>
        </authorList>
    </citation>
    <scope>NUCLEOTIDE SEQUENCE [LARGE SCALE GENOMIC DNA]</scope>
    <source>
        <strain evidence="2 3">IZ6</strain>
    </source>
</reference>
<protein>
    <submittedName>
        <fullName evidence="2">Flp pilus assembly protein CpaB</fullName>
    </submittedName>
</protein>
<evidence type="ECO:0000313" key="2">
    <source>
        <dbReference type="EMBL" id="BCJ92034.1"/>
    </source>
</evidence>
<dbReference type="SMART" id="SM00858">
    <property type="entry name" value="SAF"/>
    <property type="match status" value="1"/>
</dbReference>
<dbReference type="Proteomes" id="UP000515317">
    <property type="component" value="Chromosome"/>
</dbReference>
<evidence type="ECO:0000259" key="1">
    <source>
        <dbReference type="SMART" id="SM00858"/>
    </source>
</evidence>
<dbReference type="AlphaFoldDB" id="A0A6S6QNE2"/>
<proteinExistence type="predicted"/>
<organism evidence="2 3">
    <name type="scientific">Terrihabitans soli</name>
    <dbReference type="NCBI Taxonomy" id="708113"/>
    <lineage>
        <taxon>Bacteria</taxon>
        <taxon>Pseudomonadati</taxon>
        <taxon>Pseudomonadota</taxon>
        <taxon>Alphaproteobacteria</taxon>
        <taxon>Hyphomicrobiales</taxon>
        <taxon>Terrihabitans</taxon>
    </lineage>
</organism>
<feature type="domain" description="SAF" evidence="1">
    <location>
        <begin position="44"/>
        <end position="111"/>
    </location>
</feature>
<dbReference type="KEGG" id="tso:IZ6_27690"/>
<dbReference type="InterPro" id="IPR017592">
    <property type="entry name" value="Pilus_assmbl_Flp-typ_CpaB"/>
</dbReference>
<dbReference type="InterPro" id="IPR013974">
    <property type="entry name" value="SAF"/>
</dbReference>
<dbReference type="NCBIfam" id="TIGR03177">
    <property type="entry name" value="pilus_cpaB"/>
    <property type="match status" value="1"/>
</dbReference>
<gene>
    <name evidence="2" type="primary">ctpC</name>
    <name evidence="2" type="ORF">IZ6_27690</name>
</gene>
<dbReference type="InterPro" id="IPR031571">
    <property type="entry name" value="RcpC_dom"/>
</dbReference>
<dbReference type="RefSeq" id="WP_222875638.1">
    <property type="nucleotide sequence ID" value="NZ_AP023361.1"/>
</dbReference>
<name>A0A6S6QNE2_9HYPH</name>